<reference evidence="8" key="1">
    <citation type="submission" date="2022-06" db="EMBL/GenBank/DDBJ databases">
        <title>Genome sequence of Phormidium yuhuli AB48 isolated from an industrial photobioreactor environment.</title>
        <authorList>
            <person name="Qiu Y."/>
            <person name="Noonan A.J.C."/>
            <person name="Dofher K."/>
            <person name="Koch M."/>
            <person name="Kieft B."/>
            <person name="Lin X."/>
            <person name="Ziels R.M."/>
            <person name="Hallam S.J."/>
        </authorList>
    </citation>
    <scope>NUCLEOTIDE SEQUENCE</scope>
    <source>
        <strain evidence="8">AB48</strain>
    </source>
</reference>
<comment type="subcellular location">
    <subcellularLocation>
        <location evidence="6">Cellular thylakoid membrane</location>
    </subcellularLocation>
</comment>
<feature type="chain" id="PRO_5046840122" description="Photosystem I reaction center subunit III" evidence="7">
    <location>
        <begin position="24"/>
        <end position="160"/>
    </location>
</feature>
<evidence type="ECO:0000256" key="5">
    <source>
        <dbReference type="ARBA" id="ARBA00033433"/>
    </source>
</evidence>
<keyword evidence="6 7" id="KW-0732">Signal</keyword>
<evidence type="ECO:0000256" key="6">
    <source>
        <dbReference type="RuleBase" id="RU368107"/>
    </source>
</evidence>
<evidence type="ECO:0000256" key="4">
    <source>
        <dbReference type="ARBA" id="ARBA00022836"/>
    </source>
</evidence>
<protein>
    <recommendedName>
        <fullName evidence="2 6">Photosystem I reaction center subunit III</fullName>
    </recommendedName>
    <alternativeName>
        <fullName evidence="5 6">PSI-F</fullName>
    </alternativeName>
</protein>
<evidence type="ECO:0000256" key="1">
    <source>
        <dbReference type="ARBA" id="ARBA00008386"/>
    </source>
</evidence>
<keyword evidence="4 6" id="KW-0603">Photosystem I</keyword>
<keyword evidence="6" id="KW-0812">Transmembrane</keyword>
<evidence type="ECO:0000256" key="2">
    <source>
        <dbReference type="ARBA" id="ARBA00016492"/>
    </source>
</evidence>
<feature type="transmembrane region" description="Helical" evidence="6">
    <location>
        <begin position="82"/>
        <end position="104"/>
    </location>
</feature>
<comment type="similarity">
    <text evidence="1 6">Belongs to the PsaF family.</text>
</comment>
<feature type="signal peptide" evidence="7">
    <location>
        <begin position="1"/>
        <end position="23"/>
    </location>
</feature>
<name>A0ABY5ARK1_9CYAN</name>
<dbReference type="InterPro" id="IPR003666">
    <property type="entry name" value="PSI_PsaF"/>
</dbReference>
<keyword evidence="6" id="KW-0793">Thylakoid</keyword>
<dbReference type="PANTHER" id="PTHR34939:SF1">
    <property type="entry name" value="PHOTOSYSTEM I REACTION CENTER SUBUNIT III, CHLOROPLASTIC"/>
    <property type="match status" value="1"/>
</dbReference>
<dbReference type="RefSeq" id="WP_252663484.1">
    <property type="nucleotide sequence ID" value="NZ_CP098611.1"/>
</dbReference>
<gene>
    <name evidence="8" type="ORF">NEA10_01650</name>
</gene>
<dbReference type="SUPFAM" id="SSF81536">
    <property type="entry name" value="Subunit III of photosystem I reaction centre, PsaF"/>
    <property type="match status" value="1"/>
</dbReference>
<accession>A0ABY5ARK1</accession>
<dbReference type="Gene3D" id="1.10.8.110">
    <property type="entry name" value="Photosystem I PsaF, reaction centre subunit III"/>
    <property type="match status" value="1"/>
</dbReference>
<keyword evidence="6" id="KW-1133">Transmembrane helix</keyword>
<keyword evidence="9" id="KW-1185">Reference proteome</keyword>
<evidence type="ECO:0000256" key="3">
    <source>
        <dbReference type="ARBA" id="ARBA00022531"/>
    </source>
</evidence>
<evidence type="ECO:0000313" key="8">
    <source>
        <dbReference type="EMBL" id="USR91462.1"/>
    </source>
</evidence>
<keyword evidence="6" id="KW-0472">Membrane</keyword>
<dbReference type="Pfam" id="PF02507">
    <property type="entry name" value="PSI_PsaF"/>
    <property type="match status" value="1"/>
</dbReference>
<dbReference type="PANTHER" id="PTHR34939">
    <property type="entry name" value="PHOTOSYSTEM I REACTION CENTER SUBUNIT III, CHLOROPLASTIC"/>
    <property type="match status" value="1"/>
</dbReference>
<evidence type="ECO:0000313" key="9">
    <source>
        <dbReference type="Proteomes" id="UP001056708"/>
    </source>
</evidence>
<dbReference type="EMBL" id="CP098611">
    <property type="protein sequence ID" value="USR91462.1"/>
    <property type="molecule type" value="Genomic_DNA"/>
</dbReference>
<proteinExistence type="inferred from homology"/>
<keyword evidence="3 6" id="KW-0602">Photosynthesis</keyword>
<evidence type="ECO:0000256" key="7">
    <source>
        <dbReference type="SAM" id="SignalP"/>
    </source>
</evidence>
<dbReference type="Proteomes" id="UP001056708">
    <property type="component" value="Chromosome"/>
</dbReference>
<organism evidence="8 9">
    <name type="scientific">Phormidium yuhuli AB48</name>
    <dbReference type="NCBI Taxonomy" id="2940671"/>
    <lineage>
        <taxon>Bacteria</taxon>
        <taxon>Bacillati</taxon>
        <taxon>Cyanobacteriota</taxon>
        <taxon>Cyanophyceae</taxon>
        <taxon>Oscillatoriophycideae</taxon>
        <taxon>Oscillatoriales</taxon>
        <taxon>Oscillatoriaceae</taxon>
        <taxon>Phormidium</taxon>
        <taxon>Phormidium yuhuli</taxon>
    </lineage>
</organism>
<dbReference type="InterPro" id="IPR036577">
    <property type="entry name" value="PSI_PsaF_sf"/>
</dbReference>
<comment type="function">
    <text evidence="6">Participates in efficiency of electron transfer from plastocyanin to P700 (or cytochrome c553 in algae and cyanobacteria). This plastocyanin-docking protein contributes to the specific association of plastocyanin to PSI.</text>
</comment>
<sequence>MRRLLALVLTAVLWFSFAPTASADVAGLTPCNESPAFIARAKAATTEQAKQRFELYGRELLCGEEGLPHLIVDGRWSHAGEFLIPGVLFLYIAGWIGWAGRSYLISIRGEKSPEEKEIIIDVPRAIRFSLSGFAWPLAAFKEITTGEMFAKDNEIPISPR</sequence>